<evidence type="ECO:0000256" key="1">
    <source>
        <dbReference type="PIRSR" id="PIRSR605502-1"/>
    </source>
</evidence>
<feature type="binding site" evidence="1">
    <location>
        <position position="386"/>
    </location>
    <ligand>
        <name>Mg(2+)</name>
        <dbReference type="ChEBI" id="CHEBI:18420"/>
        <label>1</label>
    </ligand>
</feature>
<dbReference type="AlphaFoldDB" id="A0AAD7N8P1"/>
<feature type="binding site" evidence="1">
    <location>
        <position position="389"/>
    </location>
    <ligand>
        <name>Mg(2+)</name>
        <dbReference type="ChEBI" id="CHEBI:18420"/>
        <label>1</label>
    </ligand>
</feature>
<gene>
    <name evidence="2" type="ORF">B0H16DRAFT_864166</name>
</gene>
<protein>
    <submittedName>
        <fullName evidence="2">ADP-ribosylation/Crystallin J1</fullName>
    </submittedName>
</protein>
<dbReference type="InterPro" id="IPR005502">
    <property type="entry name" value="Ribosyl_crysJ1"/>
</dbReference>
<sequence>MPLPLPLYLHPLPPAAPSTKIRLALLGTALADALGGPAEFHARFSFDFLSEMRPNETFELLKGVWTDDTSGALALGRAIAAGGRASGGGSGGKEEEDEDEGDAAQLDAYYRWWQDGVLSATGECFDIGGTTQGALSIYHQQLRALGVLSPLTTTDAAKQLDDKKNRREAAALALPRIARDLRDAVFGGNGSLMRVLPVGLAHWGAAPEVVGAKARRSSAVTHPNEVCREACAVWAGAVASVVRAAAAGTTMTKLDVLHHFAGFAYETGVLRAALAAEVALPAGAVGDPQAMEAHYVVHHPILRLVAQTVASSPSPSSPSYSPSSLDSDPDSETAALETRILALLPTAATLPSSGYVMHTIVAALYAFLATSTFEHGALLTANMGDDADTVGAVYGGLAGVWYAVDEPEGAATAGGGATQEPEGGSFWSERVRRWRDELVRRDVIEEVAGEVVGFARRWEV</sequence>
<feature type="binding site" evidence="1">
    <location>
        <position position="67"/>
    </location>
    <ligand>
        <name>Mg(2+)</name>
        <dbReference type="ChEBI" id="CHEBI:18420"/>
        <label>1</label>
    </ligand>
</feature>
<name>A0AAD7N8P1_9AGAR</name>
<feature type="binding site" evidence="1">
    <location>
        <position position="68"/>
    </location>
    <ligand>
        <name>Mg(2+)</name>
        <dbReference type="ChEBI" id="CHEBI:18420"/>
        <label>1</label>
    </ligand>
</feature>
<dbReference type="Proteomes" id="UP001215598">
    <property type="component" value="Unassembled WGS sequence"/>
</dbReference>
<comment type="cofactor">
    <cofactor evidence="1">
        <name>Mg(2+)</name>
        <dbReference type="ChEBI" id="CHEBI:18420"/>
    </cofactor>
    <text evidence="1">Binds 2 magnesium ions per subunit.</text>
</comment>
<dbReference type="SUPFAM" id="SSF101478">
    <property type="entry name" value="ADP-ribosylglycohydrolase"/>
    <property type="match status" value="1"/>
</dbReference>
<evidence type="ECO:0000313" key="3">
    <source>
        <dbReference type="Proteomes" id="UP001215598"/>
    </source>
</evidence>
<keyword evidence="3" id="KW-1185">Reference proteome</keyword>
<feature type="binding site" evidence="1">
    <location>
        <position position="66"/>
    </location>
    <ligand>
        <name>Mg(2+)</name>
        <dbReference type="ChEBI" id="CHEBI:18420"/>
        <label>1</label>
    </ligand>
</feature>
<reference evidence="2" key="1">
    <citation type="submission" date="2023-03" db="EMBL/GenBank/DDBJ databases">
        <title>Massive genome expansion in bonnet fungi (Mycena s.s.) driven by repeated elements and novel gene families across ecological guilds.</title>
        <authorList>
            <consortium name="Lawrence Berkeley National Laboratory"/>
            <person name="Harder C.B."/>
            <person name="Miyauchi S."/>
            <person name="Viragh M."/>
            <person name="Kuo A."/>
            <person name="Thoen E."/>
            <person name="Andreopoulos B."/>
            <person name="Lu D."/>
            <person name="Skrede I."/>
            <person name="Drula E."/>
            <person name="Henrissat B."/>
            <person name="Morin E."/>
            <person name="Kohler A."/>
            <person name="Barry K."/>
            <person name="LaButti K."/>
            <person name="Morin E."/>
            <person name="Salamov A."/>
            <person name="Lipzen A."/>
            <person name="Mereny Z."/>
            <person name="Hegedus B."/>
            <person name="Baldrian P."/>
            <person name="Stursova M."/>
            <person name="Weitz H."/>
            <person name="Taylor A."/>
            <person name="Grigoriev I.V."/>
            <person name="Nagy L.G."/>
            <person name="Martin F."/>
            <person name="Kauserud H."/>
        </authorList>
    </citation>
    <scope>NUCLEOTIDE SEQUENCE</scope>
    <source>
        <strain evidence="2">CBHHK182m</strain>
    </source>
</reference>
<comment type="caution">
    <text evidence="2">The sequence shown here is derived from an EMBL/GenBank/DDBJ whole genome shotgun (WGS) entry which is preliminary data.</text>
</comment>
<evidence type="ECO:0000313" key="2">
    <source>
        <dbReference type="EMBL" id="KAJ7749980.1"/>
    </source>
</evidence>
<dbReference type="InterPro" id="IPR050792">
    <property type="entry name" value="ADP-ribosylglycohydrolase"/>
</dbReference>
<dbReference type="PANTHER" id="PTHR16222">
    <property type="entry name" value="ADP-RIBOSYLGLYCOHYDROLASE"/>
    <property type="match status" value="1"/>
</dbReference>
<feature type="binding site" evidence="1">
    <location>
        <position position="388"/>
    </location>
    <ligand>
        <name>Mg(2+)</name>
        <dbReference type="ChEBI" id="CHEBI:18420"/>
        <label>1</label>
    </ligand>
</feature>
<dbReference type="EMBL" id="JARKIB010000067">
    <property type="protein sequence ID" value="KAJ7749980.1"/>
    <property type="molecule type" value="Genomic_DNA"/>
</dbReference>
<proteinExistence type="predicted"/>
<dbReference type="Pfam" id="PF03747">
    <property type="entry name" value="ADP_ribosyl_GH"/>
    <property type="match status" value="1"/>
</dbReference>
<dbReference type="GO" id="GO:0046872">
    <property type="term" value="F:metal ion binding"/>
    <property type="evidence" value="ECO:0007669"/>
    <property type="project" value="UniProtKB-KW"/>
</dbReference>
<organism evidence="2 3">
    <name type="scientific">Mycena metata</name>
    <dbReference type="NCBI Taxonomy" id="1033252"/>
    <lineage>
        <taxon>Eukaryota</taxon>
        <taxon>Fungi</taxon>
        <taxon>Dikarya</taxon>
        <taxon>Basidiomycota</taxon>
        <taxon>Agaricomycotina</taxon>
        <taxon>Agaricomycetes</taxon>
        <taxon>Agaricomycetidae</taxon>
        <taxon>Agaricales</taxon>
        <taxon>Marasmiineae</taxon>
        <taxon>Mycenaceae</taxon>
        <taxon>Mycena</taxon>
    </lineage>
</organism>
<dbReference type="Gene3D" id="1.10.4080.10">
    <property type="entry name" value="ADP-ribosylation/Crystallin J1"/>
    <property type="match status" value="1"/>
</dbReference>
<dbReference type="PANTHER" id="PTHR16222:SF12">
    <property type="entry name" value="ADP-RIBOSYLGLYCOHYDROLASE-RELATED"/>
    <property type="match status" value="1"/>
</dbReference>
<accession>A0AAD7N8P1</accession>
<keyword evidence="1" id="KW-0479">Metal-binding</keyword>
<dbReference type="InterPro" id="IPR036705">
    <property type="entry name" value="Ribosyl_crysJ1_sf"/>
</dbReference>
<keyword evidence="1" id="KW-0460">Magnesium</keyword>